<dbReference type="PANTHER" id="PTHR45339:SF1">
    <property type="entry name" value="HYBRID SIGNAL TRANSDUCTION HISTIDINE KINASE J"/>
    <property type="match status" value="1"/>
</dbReference>
<dbReference type="SUPFAM" id="SSF52172">
    <property type="entry name" value="CheY-like"/>
    <property type="match status" value="1"/>
</dbReference>
<evidence type="ECO:0000256" key="1">
    <source>
        <dbReference type="ARBA" id="ARBA00000085"/>
    </source>
</evidence>
<dbReference type="EC" id="2.7.13.3" evidence="2"/>
<evidence type="ECO:0000256" key="6">
    <source>
        <dbReference type="PROSITE-ProRule" id="PRU00339"/>
    </source>
</evidence>
<keyword evidence="7" id="KW-1133">Transmembrane helix</keyword>
<keyword evidence="3 5" id="KW-0597">Phosphoprotein</keyword>
<dbReference type="Pfam" id="PF00072">
    <property type="entry name" value="Response_reg"/>
    <property type="match status" value="1"/>
</dbReference>
<dbReference type="InterPro" id="IPR036890">
    <property type="entry name" value="HATPase_C_sf"/>
</dbReference>
<dbReference type="Gene3D" id="3.30.565.10">
    <property type="entry name" value="Histidine kinase-like ATPase, C-terminal domain"/>
    <property type="match status" value="1"/>
</dbReference>
<organism evidence="10 11">
    <name type="scientific">Hyunsoonleella rubra</name>
    <dbReference type="NCBI Taxonomy" id="1737062"/>
    <lineage>
        <taxon>Bacteria</taxon>
        <taxon>Pseudomonadati</taxon>
        <taxon>Bacteroidota</taxon>
        <taxon>Flavobacteriia</taxon>
        <taxon>Flavobacteriales</taxon>
        <taxon>Flavobacteriaceae</taxon>
    </lineage>
</organism>
<dbReference type="Pfam" id="PF00512">
    <property type="entry name" value="HisKA"/>
    <property type="match status" value="1"/>
</dbReference>
<comment type="catalytic activity">
    <reaction evidence="1">
        <text>ATP + protein L-histidine = ADP + protein N-phospho-L-histidine.</text>
        <dbReference type="EC" id="2.7.13.3"/>
    </reaction>
</comment>
<name>A0ABW5T9L3_9FLAO</name>
<dbReference type="PROSITE" id="PS50110">
    <property type="entry name" value="RESPONSE_REGULATORY"/>
    <property type="match status" value="1"/>
</dbReference>
<keyword evidence="11" id="KW-1185">Reference proteome</keyword>
<keyword evidence="6" id="KW-0802">TPR repeat</keyword>
<dbReference type="InterPro" id="IPR036097">
    <property type="entry name" value="HisK_dim/P_sf"/>
</dbReference>
<dbReference type="EMBL" id="JBHULY010000006">
    <property type="protein sequence ID" value="MFD2725474.1"/>
    <property type="molecule type" value="Genomic_DNA"/>
</dbReference>
<evidence type="ECO:0000259" key="8">
    <source>
        <dbReference type="PROSITE" id="PS50109"/>
    </source>
</evidence>
<evidence type="ECO:0000313" key="11">
    <source>
        <dbReference type="Proteomes" id="UP001597476"/>
    </source>
</evidence>
<dbReference type="PRINTS" id="PR00344">
    <property type="entry name" value="BCTRLSENSOR"/>
</dbReference>
<evidence type="ECO:0000256" key="7">
    <source>
        <dbReference type="SAM" id="Phobius"/>
    </source>
</evidence>
<dbReference type="InterPro" id="IPR019734">
    <property type="entry name" value="TPR_rpt"/>
</dbReference>
<feature type="repeat" description="TPR" evidence="6">
    <location>
        <begin position="68"/>
        <end position="101"/>
    </location>
</feature>
<dbReference type="CDD" id="cd17546">
    <property type="entry name" value="REC_hyHK_CKI1_RcsC-like"/>
    <property type="match status" value="1"/>
</dbReference>
<dbReference type="SMART" id="SM00028">
    <property type="entry name" value="TPR"/>
    <property type="match status" value="2"/>
</dbReference>
<proteinExistence type="predicted"/>
<evidence type="ECO:0000313" key="10">
    <source>
        <dbReference type="EMBL" id="MFD2725474.1"/>
    </source>
</evidence>
<feature type="repeat" description="TPR" evidence="6">
    <location>
        <begin position="108"/>
        <end position="141"/>
    </location>
</feature>
<dbReference type="SMART" id="SM00448">
    <property type="entry name" value="REC"/>
    <property type="match status" value="1"/>
</dbReference>
<dbReference type="InterPro" id="IPR001789">
    <property type="entry name" value="Sig_transdc_resp-reg_receiver"/>
</dbReference>
<dbReference type="SUPFAM" id="SSF48452">
    <property type="entry name" value="TPR-like"/>
    <property type="match status" value="2"/>
</dbReference>
<dbReference type="SMART" id="SM00388">
    <property type="entry name" value="HisKA"/>
    <property type="match status" value="1"/>
</dbReference>
<dbReference type="CDD" id="cd16922">
    <property type="entry name" value="HATPase_EvgS-ArcB-TorS-like"/>
    <property type="match status" value="1"/>
</dbReference>
<evidence type="ECO:0000259" key="9">
    <source>
        <dbReference type="PROSITE" id="PS50110"/>
    </source>
</evidence>
<dbReference type="Gene3D" id="1.25.40.10">
    <property type="entry name" value="Tetratricopeptide repeat domain"/>
    <property type="match status" value="1"/>
</dbReference>
<dbReference type="SUPFAM" id="SSF47384">
    <property type="entry name" value="Homodimeric domain of signal transducing histidine kinase"/>
    <property type="match status" value="1"/>
</dbReference>
<dbReference type="SUPFAM" id="SSF55874">
    <property type="entry name" value="ATPase domain of HSP90 chaperone/DNA topoisomerase II/histidine kinase"/>
    <property type="match status" value="1"/>
</dbReference>
<evidence type="ECO:0000256" key="5">
    <source>
        <dbReference type="PROSITE-ProRule" id="PRU00169"/>
    </source>
</evidence>
<keyword evidence="4" id="KW-0902">Two-component regulatory system</keyword>
<evidence type="ECO:0000256" key="3">
    <source>
        <dbReference type="ARBA" id="ARBA00022553"/>
    </source>
</evidence>
<reference evidence="11" key="1">
    <citation type="journal article" date="2019" name="Int. J. Syst. Evol. Microbiol.">
        <title>The Global Catalogue of Microorganisms (GCM) 10K type strain sequencing project: providing services to taxonomists for standard genome sequencing and annotation.</title>
        <authorList>
            <consortium name="The Broad Institute Genomics Platform"/>
            <consortium name="The Broad Institute Genome Sequencing Center for Infectious Disease"/>
            <person name="Wu L."/>
            <person name="Ma J."/>
        </authorList>
    </citation>
    <scope>NUCLEOTIDE SEQUENCE [LARGE SCALE GENOMIC DNA]</scope>
    <source>
        <strain evidence="11">KCTC 42398</strain>
    </source>
</reference>
<protein>
    <recommendedName>
        <fullName evidence="2">histidine kinase</fullName>
        <ecNumber evidence="2">2.7.13.3</ecNumber>
    </recommendedName>
</protein>
<gene>
    <name evidence="10" type="ORF">ACFSR8_04555</name>
</gene>
<dbReference type="InterPro" id="IPR011990">
    <property type="entry name" value="TPR-like_helical_dom_sf"/>
</dbReference>
<evidence type="ECO:0000256" key="2">
    <source>
        <dbReference type="ARBA" id="ARBA00012438"/>
    </source>
</evidence>
<sequence length="759" mass="86547">MKTRLLFCFLFFSVLSFGNEDREVIKRIDALNTSAKTSFDNNDILESFKQFLDAKALSDSINDNYGSATADFNLGNIYSLMGDHEAAEAHYHSTLELLHKIDDAYLVSNAYFNLAKIYKSKRYFNQSINYFEKAIKFAMQGDGQSETETHDIQRVIFEARANLCEIYIDTNDFEKALLGFSKMNRFLKENEVDNASKAYFNYVYAKYYTENEMYNNANSKFREAAFLIESNEEELDLELLSKIYFQLSISLAKSDHSTQAYLALLEHNKYRDRFLDAGKGKRDLITKSKFLIEDYKNNAEKANAERLYQLEIANKFRKINIAIVVTLLLLIISIIIIYRGYVSKQKLNDSLKLKNSELEQAKDAALKTSELKSKFISNVSHELRTPLYGVVGLSSLLLDNNDLNPADRKHLKSLKYSGDYLLNLINDILQVSKMEANKIELTSVSVNLSELLNNMVGSFNYRLEETNNKIEIAIDNYVPQYIMCDKVRLSQILINLIGNSIKFTSNGIINLNVKLLSLDPNKVGLRFEVKDNGIGIPKEKFDTIFDNFAQLEDSNLNYQGTGLGLSITKSLIELFNSEIKLESQVGVGTKISFEVDFELDVTKDNSVATFNSRANKISTQKNKYKILVAEDNKINQVVTKNLLEKQNYACTLVGNGKEALEEVKKNHYDLILMDINMPIMNGNEATQAIRRFNRALPIIALTASDIDEIKHQYKNVGFNDIIIKPFDNYEFYQVISQNIQNRTKRDGDNGGDISLVIAS</sequence>
<dbReference type="SMART" id="SM00387">
    <property type="entry name" value="HATPase_c"/>
    <property type="match status" value="1"/>
</dbReference>
<dbReference type="InterPro" id="IPR003594">
    <property type="entry name" value="HATPase_dom"/>
</dbReference>
<dbReference type="InterPro" id="IPR011006">
    <property type="entry name" value="CheY-like_superfamily"/>
</dbReference>
<dbReference type="CDD" id="cd00082">
    <property type="entry name" value="HisKA"/>
    <property type="match status" value="1"/>
</dbReference>
<dbReference type="Gene3D" id="3.40.50.2300">
    <property type="match status" value="1"/>
</dbReference>
<dbReference type="PANTHER" id="PTHR45339">
    <property type="entry name" value="HYBRID SIGNAL TRANSDUCTION HISTIDINE KINASE J"/>
    <property type="match status" value="1"/>
</dbReference>
<feature type="domain" description="Histidine kinase" evidence="8">
    <location>
        <begin position="378"/>
        <end position="599"/>
    </location>
</feature>
<dbReference type="Gene3D" id="1.10.287.130">
    <property type="match status" value="1"/>
</dbReference>
<dbReference type="InterPro" id="IPR003661">
    <property type="entry name" value="HisK_dim/P_dom"/>
</dbReference>
<feature type="transmembrane region" description="Helical" evidence="7">
    <location>
        <begin position="319"/>
        <end position="338"/>
    </location>
</feature>
<dbReference type="RefSeq" id="WP_380289500.1">
    <property type="nucleotide sequence ID" value="NZ_JBHULY010000006.1"/>
</dbReference>
<dbReference type="Pfam" id="PF13424">
    <property type="entry name" value="TPR_12"/>
    <property type="match status" value="1"/>
</dbReference>
<evidence type="ECO:0000256" key="4">
    <source>
        <dbReference type="ARBA" id="ARBA00023012"/>
    </source>
</evidence>
<dbReference type="InterPro" id="IPR005467">
    <property type="entry name" value="His_kinase_dom"/>
</dbReference>
<dbReference type="Pfam" id="PF02518">
    <property type="entry name" value="HATPase_c"/>
    <property type="match status" value="1"/>
</dbReference>
<keyword evidence="7" id="KW-0472">Membrane</keyword>
<dbReference type="PROSITE" id="PS50109">
    <property type="entry name" value="HIS_KIN"/>
    <property type="match status" value="1"/>
</dbReference>
<dbReference type="InterPro" id="IPR004358">
    <property type="entry name" value="Sig_transdc_His_kin-like_C"/>
</dbReference>
<keyword evidence="7" id="KW-0812">Transmembrane</keyword>
<accession>A0ABW5T9L3</accession>
<feature type="modified residue" description="4-aspartylphosphate" evidence="5">
    <location>
        <position position="674"/>
    </location>
</feature>
<feature type="domain" description="Response regulatory" evidence="9">
    <location>
        <begin position="625"/>
        <end position="739"/>
    </location>
</feature>
<dbReference type="PROSITE" id="PS50005">
    <property type="entry name" value="TPR"/>
    <property type="match status" value="2"/>
</dbReference>
<dbReference type="Proteomes" id="UP001597476">
    <property type="component" value="Unassembled WGS sequence"/>
</dbReference>
<comment type="caution">
    <text evidence="10">The sequence shown here is derived from an EMBL/GenBank/DDBJ whole genome shotgun (WGS) entry which is preliminary data.</text>
</comment>